<sequence>MCLCLWYLRGCAWGARGAFFPRVCLLLIAFSSLALHCGPDFSASCTLTYRKRIGGPGQQSGSHRTTIGMDAVTPSTETSDRGLHVPILRASNYMNWRRRLMGVLGPRICIFVHRGG</sequence>
<keyword evidence="3" id="KW-1185">Reference proteome</keyword>
<evidence type="ECO:0000256" key="1">
    <source>
        <dbReference type="SAM" id="SignalP"/>
    </source>
</evidence>
<proteinExistence type="predicted"/>
<keyword evidence="1" id="KW-0732">Signal</keyword>
<evidence type="ECO:0000313" key="2">
    <source>
        <dbReference type="EMBL" id="SGY29423.1"/>
    </source>
</evidence>
<dbReference type="STRING" id="796604.A0A2X0M1I3"/>
<dbReference type="Proteomes" id="UP000249464">
    <property type="component" value="Unassembled WGS sequence"/>
</dbReference>
<feature type="chain" id="PRO_5016066199" evidence="1">
    <location>
        <begin position="18"/>
        <end position="116"/>
    </location>
</feature>
<feature type="signal peptide" evidence="1">
    <location>
        <begin position="1"/>
        <end position="17"/>
    </location>
</feature>
<organism evidence="2 3">
    <name type="scientific">Microbotryum silenes-dioicae</name>
    <dbReference type="NCBI Taxonomy" id="796604"/>
    <lineage>
        <taxon>Eukaryota</taxon>
        <taxon>Fungi</taxon>
        <taxon>Dikarya</taxon>
        <taxon>Basidiomycota</taxon>
        <taxon>Pucciniomycotina</taxon>
        <taxon>Microbotryomycetes</taxon>
        <taxon>Microbotryales</taxon>
        <taxon>Microbotryaceae</taxon>
        <taxon>Microbotryum</taxon>
    </lineage>
</organism>
<gene>
    <name evidence="2" type="primary">BQ5605_C002g01051</name>
    <name evidence="2" type="ORF">BQ5605_C002G01051</name>
</gene>
<reference evidence="2 3" key="1">
    <citation type="submission" date="2016-11" db="EMBL/GenBank/DDBJ databases">
        <authorList>
            <person name="Jaros S."/>
            <person name="Januszkiewicz K."/>
            <person name="Wedrychowicz H."/>
        </authorList>
    </citation>
    <scope>NUCLEOTIDE SEQUENCE [LARGE SCALE GENOMIC DNA]</scope>
</reference>
<dbReference type="AlphaFoldDB" id="A0A2X0M1I3"/>
<dbReference type="EMBL" id="FQNC01000041">
    <property type="protein sequence ID" value="SGY29423.1"/>
    <property type="molecule type" value="Genomic_DNA"/>
</dbReference>
<protein>
    <submittedName>
        <fullName evidence="2">BQ5605_C002g01051 protein</fullName>
    </submittedName>
</protein>
<evidence type="ECO:0000313" key="3">
    <source>
        <dbReference type="Proteomes" id="UP000249464"/>
    </source>
</evidence>
<name>A0A2X0M1I3_9BASI</name>
<accession>A0A2X0M1I3</accession>